<reference evidence="1 2" key="1">
    <citation type="journal article" date="2015" name="Stand. Genomic Sci.">
        <title>Genomic Encyclopedia of Bacterial and Archaeal Type Strains, Phase III: the genomes of soil and plant-associated and newly described type strains.</title>
        <authorList>
            <person name="Whitman W.B."/>
            <person name="Woyke T."/>
            <person name="Klenk H.P."/>
            <person name="Zhou Y."/>
            <person name="Lilburn T.G."/>
            <person name="Beck B.J."/>
            <person name="De Vos P."/>
            <person name="Vandamme P."/>
            <person name="Eisen J.A."/>
            <person name="Garrity G."/>
            <person name="Hugenholtz P."/>
            <person name="Kyrpides N.C."/>
        </authorList>
    </citation>
    <scope>NUCLEOTIDE SEQUENCE [LARGE SCALE GENOMIC DNA]</scope>
    <source>
        <strain evidence="1 2">VKM Ac-2596</strain>
    </source>
</reference>
<dbReference type="Proteomes" id="UP000295366">
    <property type="component" value="Unassembled WGS sequence"/>
</dbReference>
<feature type="non-terminal residue" evidence="1">
    <location>
        <position position="1"/>
    </location>
</feature>
<organism evidence="1 2">
    <name type="scientific">Rathayibacter tanaceti</name>
    <dbReference type="NCBI Taxonomy" id="1671680"/>
    <lineage>
        <taxon>Bacteria</taxon>
        <taxon>Bacillati</taxon>
        <taxon>Actinomycetota</taxon>
        <taxon>Actinomycetes</taxon>
        <taxon>Micrococcales</taxon>
        <taxon>Microbacteriaceae</taxon>
        <taxon>Rathayibacter</taxon>
    </lineage>
</organism>
<keyword evidence="2" id="KW-1185">Reference proteome</keyword>
<dbReference type="EMBL" id="SLWP01000012">
    <property type="protein sequence ID" value="TCO33931.1"/>
    <property type="molecule type" value="Genomic_DNA"/>
</dbReference>
<protein>
    <submittedName>
        <fullName evidence="1">Uncharacterized protein</fullName>
    </submittedName>
</protein>
<comment type="caution">
    <text evidence="1">The sequence shown here is derived from an EMBL/GenBank/DDBJ whole genome shotgun (WGS) entry which is preliminary data.</text>
</comment>
<proteinExistence type="predicted"/>
<sequence>TRTDRDMLEWEHEFNKNVNSIRYQI</sequence>
<name>A0ACD2XH32_9MICO</name>
<gene>
    <name evidence="1" type="ORF">EV639_11280</name>
</gene>
<accession>A0ACD2XH32</accession>
<evidence type="ECO:0000313" key="1">
    <source>
        <dbReference type="EMBL" id="TCO33931.1"/>
    </source>
</evidence>
<evidence type="ECO:0000313" key="2">
    <source>
        <dbReference type="Proteomes" id="UP000295366"/>
    </source>
</evidence>